<sequence>MTEPSTLDPADTTVSAGSRALRTVVAVAMALALGVSVKGLVLETWFVPNDAMAPTLDPGQRALVLKVGEIDRGDVVVADVSDAFEGPSRATHRDDGLIGRILHAAADALGVRSGARSVAGVVVGLGGDHVECCSDGSVTVNGAPVAPAPADAPTVALVVPSGHVWVLSTGPLRGWDSLSRTNESGRGLIGEDDIVGRVIATVWPPRMIRASHGTEEDR</sequence>
<keyword evidence="3" id="KW-1133">Transmembrane helix</keyword>
<comment type="caution">
    <text evidence="5">The sequence shown here is derived from an EMBL/GenBank/DDBJ whole genome shotgun (WGS) entry which is preliminary data.</text>
</comment>
<gene>
    <name evidence="5" type="ORF">BN10_1590010</name>
</gene>
<name>N0DYA4_9MICO</name>
<dbReference type="AlphaFoldDB" id="N0DYA4"/>
<dbReference type="OrthoDB" id="9815782at2"/>
<keyword evidence="3" id="KW-0812">Transmembrane</keyword>
<dbReference type="InterPro" id="IPR019533">
    <property type="entry name" value="Peptidase_S26"/>
</dbReference>
<comment type="similarity">
    <text evidence="2 3">Belongs to the peptidase S26 family.</text>
</comment>
<dbReference type="RefSeq" id="WP_010852011.1">
    <property type="nucleotide sequence ID" value="NZ_HF570956.1"/>
</dbReference>
<accession>N0DYA4</accession>
<dbReference type="Pfam" id="PF10502">
    <property type="entry name" value="Peptidase_S26"/>
    <property type="match status" value="1"/>
</dbReference>
<dbReference type="PANTHER" id="PTHR43390">
    <property type="entry name" value="SIGNAL PEPTIDASE I"/>
    <property type="match status" value="1"/>
</dbReference>
<dbReference type="STRING" id="1193181.BN10_1590010"/>
<dbReference type="EMBL" id="CAIZ01000067">
    <property type="protein sequence ID" value="CCH69358.1"/>
    <property type="molecule type" value="Genomic_DNA"/>
</dbReference>
<evidence type="ECO:0000313" key="5">
    <source>
        <dbReference type="EMBL" id="CCH69358.1"/>
    </source>
</evidence>
<proteinExistence type="inferred from homology"/>
<dbReference type="InterPro" id="IPR000223">
    <property type="entry name" value="Pept_S26A_signal_pept_1"/>
</dbReference>
<dbReference type="EC" id="3.4.21.89" evidence="3"/>
<keyword evidence="3" id="KW-0378">Hydrolase</keyword>
<dbReference type="GO" id="GO:0009003">
    <property type="term" value="F:signal peptidase activity"/>
    <property type="evidence" value="ECO:0007669"/>
    <property type="project" value="UniProtKB-EC"/>
</dbReference>
<dbReference type="GO" id="GO:0005886">
    <property type="term" value="C:plasma membrane"/>
    <property type="evidence" value="ECO:0007669"/>
    <property type="project" value="UniProtKB-SubCell"/>
</dbReference>
<comment type="subcellular location">
    <subcellularLocation>
        <location evidence="1">Cell membrane</location>
        <topology evidence="1">Single-pass type II membrane protein</topology>
    </subcellularLocation>
    <subcellularLocation>
        <location evidence="3">Membrane</location>
        <topology evidence="3">Single-pass type II membrane protein</topology>
    </subcellularLocation>
</comment>
<keyword evidence="6" id="KW-1185">Reference proteome</keyword>
<dbReference type="HOGENOM" id="CLU_1266378_0_0_11"/>
<dbReference type="PANTHER" id="PTHR43390:SF1">
    <property type="entry name" value="CHLOROPLAST PROCESSING PEPTIDASE"/>
    <property type="match status" value="1"/>
</dbReference>
<evidence type="ECO:0000256" key="2">
    <source>
        <dbReference type="ARBA" id="ARBA00009370"/>
    </source>
</evidence>
<reference evidence="5 6" key="1">
    <citation type="journal article" date="2013" name="ISME J.">
        <title>A metabolic model for members of the genus Tetrasphaera involved in enhanced biological phosphorus removal.</title>
        <authorList>
            <person name="Kristiansen R."/>
            <person name="Nguyen H.T.T."/>
            <person name="Saunders A.M."/>
            <person name="Nielsen J.L."/>
            <person name="Wimmer R."/>
            <person name="Le V.Q."/>
            <person name="McIlroy S.J."/>
            <person name="Petrovski S."/>
            <person name="Seviour R.J."/>
            <person name="Calteau A."/>
            <person name="Nielsen K.L."/>
            <person name="Nielsen P.H."/>
        </authorList>
    </citation>
    <scope>NUCLEOTIDE SEQUENCE [LARGE SCALE GENOMIC DNA]</scope>
    <source>
        <strain evidence="5 6">Lp2</strain>
    </source>
</reference>
<evidence type="ECO:0000256" key="1">
    <source>
        <dbReference type="ARBA" id="ARBA00004401"/>
    </source>
</evidence>
<dbReference type="Proteomes" id="UP000013167">
    <property type="component" value="Unassembled WGS sequence"/>
</dbReference>
<evidence type="ECO:0000256" key="3">
    <source>
        <dbReference type="RuleBase" id="RU362042"/>
    </source>
</evidence>
<feature type="domain" description="Peptidase S26" evidence="4">
    <location>
        <begin position="22"/>
        <end position="203"/>
    </location>
</feature>
<evidence type="ECO:0000259" key="4">
    <source>
        <dbReference type="Pfam" id="PF10502"/>
    </source>
</evidence>
<comment type="catalytic activity">
    <reaction evidence="3">
        <text>Cleavage of hydrophobic, N-terminal signal or leader sequences from secreted and periplasmic proteins.</text>
        <dbReference type="EC" id="3.4.21.89"/>
    </reaction>
</comment>
<dbReference type="eggNOG" id="COG0681">
    <property type="taxonomic scope" value="Bacteria"/>
</dbReference>
<dbReference type="Gene3D" id="2.10.109.10">
    <property type="entry name" value="Umud Fragment, subunit A"/>
    <property type="match status" value="1"/>
</dbReference>
<organism evidence="5 6">
    <name type="scientific">Phycicoccus elongatus Lp2</name>
    <dbReference type="NCBI Taxonomy" id="1193181"/>
    <lineage>
        <taxon>Bacteria</taxon>
        <taxon>Bacillati</taxon>
        <taxon>Actinomycetota</taxon>
        <taxon>Actinomycetes</taxon>
        <taxon>Micrococcales</taxon>
        <taxon>Intrasporangiaceae</taxon>
        <taxon>Phycicoccus</taxon>
    </lineage>
</organism>
<feature type="transmembrane region" description="Helical" evidence="3">
    <location>
        <begin position="20"/>
        <end position="42"/>
    </location>
</feature>
<dbReference type="GO" id="GO:0006465">
    <property type="term" value="P:signal peptide processing"/>
    <property type="evidence" value="ECO:0007669"/>
    <property type="project" value="InterPro"/>
</dbReference>
<keyword evidence="3" id="KW-0645">Protease</keyword>
<dbReference type="GO" id="GO:0004252">
    <property type="term" value="F:serine-type endopeptidase activity"/>
    <property type="evidence" value="ECO:0007669"/>
    <property type="project" value="InterPro"/>
</dbReference>
<evidence type="ECO:0000313" key="6">
    <source>
        <dbReference type="Proteomes" id="UP000013167"/>
    </source>
</evidence>
<dbReference type="NCBIfam" id="TIGR02227">
    <property type="entry name" value="sigpep_I_bact"/>
    <property type="match status" value="1"/>
</dbReference>
<protein>
    <recommendedName>
        <fullName evidence="3">Signal peptidase I</fullName>
        <ecNumber evidence="3">3.4.21.89</ecNumber>
    </recommendedName>
</protein>
<dbReference type="InterPro" id="IPR036286">
    <property type="entry name" value="LexA/Signal_pep-like_sf"/>
</dbReference>
<keyword evidence="3" id="KW-0472">Membrane</keyword>
<dbReference type="PRINTS" id="PR00727">
    <property type="entry name" value="LEADERPTASE"/>
</dbReference>
<dbReference type="SUPFAM" id="SSF51306">
    <property type="entry name" value="LexA/Signal peptidase"/>
    <property type="match status" value="1"/>
</dbReference>